<comment type="caution">
    <text evidence="10">The sequence shown here is derived from an EMBL/GenBank/DDBJ whole genome shotgun (WGS) entry which is preliminary data.</text>
</comment>
<keyword evidence="5" id="KW-0297">G-protein coupled receptor</keyword>
<sequence>MPVALILAFGGAGYIILFMFHVCLATSIVVINVSVLLALLTRRFFLKENRFLFMLSTCVSDLGTGVSWYYSGLFDALDAFPPRNGTYYIAPTFMGLSYLVTLAAQADRYHAVISPFRYAMRMTRAKTGIVIVCLWIYAYAVVGTQNLVTSTIGMKISGIGSLICNLITYIIMIGLNIKLYLIAKYQLEREPPSAERENKRSSLYLIIIVASCFLTFWMPIFLYVITCSFSQRFCLRFRTDGLDPLKILPRLNAVVTPALYIRGCAPLKAIVMTRVWKCCHRISSR</sequence>
<evidence type="ECO:0000313" key="10">
    <source>
        <dbReference type="EMBL" id="GCC21589.1"/>
    </source>
</evidence>
<keyword evidence="6 8" id="KW-0472">Membrane</keyword>
<evidence type="ECO:0000313" key="11">
    <source>
        <dbReference type="Proteomes" id="UP000287033"/>
    </source>
</evidence>
<name>A0A401RTV6_CHIPU</name>
<reference evidence="10 11" key="1">
    <citation type="journal article" date="2018" name="Nat. Ecol. Evol.">
        <title>Shark genomes provide insights into elasmobranch evolution and the origin of vertebrates.</title>
        <authorList>
            <person name="Hara Y"/>
            <person name="Yamaguchi K"/>
            <person name="Onimaru K"/>
            <person name="Kadota M"/>
            <person name="Koyanagi M"/>
            <person name="Keeley SD"/>
            <person name="Tatsumi K"/>
            <person name="Tanaka K"/>
            <person name="Motone F"/>
            <person name="Kageyama Y"/>
            <person name="Nozu R"/>
            <person name="Adachi N"/>
            <person name="Nishimura O"/>
            <person name="Nakagawa R"/>
            <person name="Tanegashima C"/>
            <person name="Kiyatake I"/>
            <person name="Matsumoto R"/>
            <person name="Murakumo K"/>
            <person name="Nishida K"/>
            <person name="Terakita A"/>
            <person name="Kuratani S"/>
            <person name="Sato K"/>
            <person name="Hyodo S Kuraku.S."/>
        </authorList>
    </citation>
    <scope>NUCLEOTIDE SEQUENCE [LARGE SCALE GENOMIC DNA]</scope>
</reference>
<feature type="transmembrane region" description="Helical" evidence="8">
    <location>
        <begin position="85"/>
        <end position="106"/>
    </location>
</feature>
<dbReference type="PROSITE" id="PS50262">
    <property type="entry name" value="G_PROTEIN_RECEP_F1_2"/>
    <property type="match status" value="1"/>
</dbReference>
<evidence type="ECO:0000259" key="9">
    <source>
        <dbReference type="PROSITE" id="PS50262"/>
    </source>
</evidence>
<feature type="transmembrane region" description="Helical" evidence="8">
    <location>
        <begin position="203"/>
        <end position="225"/>
    </location>
</feature>
<organism evidence="10 11">
    <name type="scientific">Chiloscyllium punctatum</name>
    <name type="common">Brownbanded bambooshark</name>
    <name type="synonym">Hemiscyllium punctatum</name>
    <dbReference type="NCBI Taxonomy" id="137246"/>
    <lineage>
        <taxon>Eukaryota</taxon>
        <taxon>Metazoa</taxon>
        <taxon>Chordata</taxon>
        <taxon>Craniata</taxon>
        <taxon>Vertebrata</taxon>
        <taxon>Chondrichthyes</taxon>
        <taxon>Elasmobranchii</taxon>
        <taxon>Galeomorphii</taxon>
        <taxon>Galeoidea</taxon>
        <taxon>Orectolobiformes</taxon>
        <taxon>Hemiscylliidae</taxon>
        <taxon>Chiloscyllium</taxon>
    </lineage>
</organism>
<dbReference type="EMBL" id="BEZZ01002329">
    <property type="protein sequence ID" value="GCC21589.1"/>
    <property type="molecule type" value="Genomic_DNA"/>
</dbReference>
<keyword evidence="5" id="KW-0675">Receptor</keyword>
<keyword evidence="2" id="KW-1003">Cell membrane</keyword>
<protein>
    <recommendedName>
        <fullName evidence="9">G-protein coupled receptors family 1 profile domain-containing protein</fullName>
    </recommendedName>
</protein>
<evidence type="ECO:0000256" key="3">
    <source>
        <dbReference type="ARBA" id="ARBA00022692"/>
    </source>
</evidence>
<evidence type="ECO:0000256" key="7">
    <source>
        <dbReference type="ARBA" id="ARBA00023224"/>
    </source>
</evidence>
<dbReference type="SUPFAM" id="SSF81321">
    <property type="entry name" value="Family A G protein-coupled receptor-like"/>
    <property type="match status" value="1"/>
</dbReference>
<dbReference type="CDD" id="cd00637">
    <property type="entry name" value="7tm_classA_rhodopsin-like"/>
    <property type="match status" value="1"/>
</dbReference>
<dbReference type="Proteomes" id="UP000287033">
    <property type="component" value="Unassembled WGS sequence"/>
</dbReference>
<dbReference type="GO" id="GO:0004930">
    <property type="term" value="F:G protein-coupled receptor activity"/>
    <property type="evidence" value="ECO:0007669"/>
    <property type="project" value="UniProtKB-KW"/>
</dbReference>
<dbReference type="OrthoDB" id="9938815at2759"/>
<evidence type="ECO:0000256" key="2">
    <source>
        <dbReference type="ARBA" id="ARBA00022475"/>
    </source>
</evidence>
<feature type="transmembrane region" description="Helical" evidence="8">
    <location>
        <begin position="51"/>
        <end position="70"/>
    </location>
</feature>
<dbReference type="STRING" id="137246.A0A401RTV6"/>
<dbReference type="GO" id="GO:0005886">
    <property type="term" value="C:plasma membrane"/>
    <property type="evidence" value="ECO:0007669"/>
    <property type="project" value="UniProtKB-SubCell"/>
</dbReference>
<dbReference type="Gene3D" id="1.20.1070.10">
    <property type="entry name" value="Rhodopsin 7-helix transmembrane proteins"/>
    <property type="match status" value="1"/>
</dbReference>
<keyword evidence="11" id="KW-1185">Reference proteome</keyword>
<evidence type="ECO:0000256" key="6">
    <source>
        <dbReference type="ARBA" id="ARBA00023136"/>
    </source>
</evidence>
<keyword evidence="4 8" id="KW-1133">Transmembrane helix</keyword>
<feature type="domain" description="G-protein coupled receptors family 1 profile" evidence="9">
    <location>
        <begin position="31"/>
        <end position="260"/>
    </location>
</feature>
<feature type="transmembrane region" description="Helical" evidence="8">
    <location>
        <begin position="127"/>
        <end position="147"/>
    </location>
</feature>
<feature type="transmembrane region" description="Helical" evidence="8">
    <location>
        <begin position="12"/>
        <end position="39"/>
    </location>
</feature>
<accession>A0A401RTV6</accession>
<feature type="transmembrane region" description="Helical" evidence="8">
    <location>
        <begin position="159"/>
        <end position="182"/>
    </location>
</feature>
<dbReference type="InterPro" id="IPR017452">
    <property type="entry name" value="GPCR_Rhodpsn_7TM"/>
</dbReference>
<evidence type="ECO:0000256" key="5">
    <source>
        <dbReference type="ARBA" id="ARBA00023040"/>
    </source>
</evidence>
<dbReference type="Pfam" id="PF00001">
    <property type="entry name" value="7tm_1"/>
    <property type="match status" value="1"/>
</dbReference>
<proteinExistence type="predicted"/>
<evidence type="ECO:0000256" key="1">
    <source>
        <dbReference type="ARBA" id="ARBA00004651"/>
    </source>
</evidence>
<dbReference type="OMA" id="FMYMLST"/>
<evidence type="ECO:0000256" key="4">
    <source>
        <dbReference type="ARBA" id="ARBA00022989"/>
    </source>
</evidence>
<dbReference type="PANTHER" id="PTHR22750">
    <property type="entry name" value="G-PROTEIN COUPLED RECEPTOR"/>
    <property type="match status" value="1"/>
</dbReference>
<dbReference type="AlphaFoldDB" id="A0A401RTV6"/>
<evidence type="ECO:0000256" key="8">
    <source>
        <dbReference type="SAM" id="Phobius"/>
    </source>
</evidence>
<keyword evidence="3 8" id="KW-0812">Transmembrane</keyword>
<keyword evidence="7" id="KW-0807">Transducer</keyword>
<dbReference type="InterPro" id="IPR000276">
    <property type="entry name" value="GPCR_Rhodpsn"/>
</dbReference>
<gene>
    <name evidence="10" type="ORF">chiPu_0020063</name>
</gene>
<comment type="subcellular location">
    <subcellularLocation>
        <location evidence="1">Cell membrane</location>
        <topology evidence="1">Multi-pass membrane protein</topology>
    </subcellularLocation>
</comment>